<dbReference type="InterPro" id="IPR027939">
    <property type="entry name" value="NMT1/THI5"/>
</dbReference>
<sequence length="394" mass="41449">MPLSAAPTPSGRRLVTGLSTSLLLLAATGCGAGATAAGPSADPKPAPAAQRLDKVCPATVVVQADWEPEAEHGPLYNLVGPGYTVDTDKKRVTGPLVIGGKDTGVKIQIRAGGSAVGFQSPASQMYIDQSITLGMVTTDSAIQAAGKQPVTAVAALMKKSPQVLMWDPKTHPDWQTVADIGKSGAKVVYRDGETFAPMLVSKRIINKSQLDGSYDSAPSRFVADPSIAQQGFATAEPYLYEHEIGAWKKPVKFQLLADVGYTVYPQALSVRTGALKKLSPCLKKLVPVIQQSAADFAAAPDTAVTLIDDIVKQYGTSWVYSKGTGQYAAKEMVKLGILGNEADGSIGSFDKKRVADSLKTFKPILTRGGVKLPAGLSAEDLATNEFIDTKIGMK</sequence>
<protein>
    <recommendedName>
        <fullName evidence="3">Nitrate ABC transporter substrate-binding protein</fullName>
    </recommendedName>
</protein>
<dbReference type="EMBL" id="CP108195">
    <property type="protein sequence ID" value="WTS17010.1"/>
    <property type="molecule type" value="Genomic_DNA"/>
</dbReference>
<evidence type="ECO:0000313" key="2">
    <source>
        <dbReference type="EMBL" id="WTS17010.1"/>
    </source>
</evidence>
<dbReference type="GO" id="GO:0009228">
    <property type="term" value="P:thiamine biosynthetic process"/>
    <property type="evidence" value="ECO:0007669"/>
    <property type="project" value="InterPro"/>
</dbReference>
<dbReference type="Gene3D" id="3.40.190.10">
    <property type="entry name" value="Periplasmic binding protein-like II"/>
    <property type="match status" value="2"/>
</dbReference>
<reference evidence="2" key="1">
    <citation type="submission" date="2022-10" db="EMBL/GenBank/DDBJ databases">
        <title>The complete genomes of actinobacterial strains from the NBC collection.</title>
        <authorList>
            <person name="Joergensen T.S."/>
            <person name="Alvarez Arevalo M."/>
            <person name="Sterndorff E.B."/>
            <person name="Faurdal D."/>
            <person name="Vuksanovic O."/>
            <person name="Mourched A.-S."/>
            <person name="Charusanti P."/>
            <person name="Shaw S."/>
            <person name="Blin K."/>
            <person name="Weber T."/>
        </authorList>
    </citation>
    <scope>NUCLEOTIDE SEQUENCE</scope>
    <source>
        <strain evidence="2">NBC_00119</strain>
    </source>
</reference>
<evidence type="ECO:0008006" key="3">
    <source>
        <dbReference type="Google" id="ProtNLM"/>
    </source>
</evidence>
<dbReference type="AlphaFoldDB" id="A0AAU1UGQ1"/>
<evidence type="ECO:0000256" key="1">
    <source>
        <dbReference type="SAM" id="SignalP"/>
    </source>
</evidence>
<feature type="signal peptide" evidence="1">
    <location>
        <begin position="1"/>
        <end position="32"/>
    </location>
</feature>
<dbReference type="PANTHER" id="PTHR31528:SF1">
    <property type="entry name" value="4-AMINO-5-HYDROXYMETHYL-2-METHYLPYRIMIDINE PHOSPHATE SYNTHASE THI11-RELATED"/>
    <property type="match status" value="1"/>
</dbReference>
<name>A0AAU1UGQ1_9ACTN</name>
<feature type="chain" id="PRO_5043423646" description="Nitrate ABC transporter substrate-binding protein" evidence="1">
    <location>
        <begin position="33"/>
        <end position="394"/>
    </location>
</feature>
<proteinExistence type="predicted"/>
<keyword evidence="1" id="KW-0732">Signal</keyword>
<accession>A0AAU1UGQ1</accession>
<gene>
    <name evidence="2" type="ORF">OHU69_41800</name>
</gene>
<organism evidence="2">
    <name type="scientific">Streptomyces sp. NBC_00119</name>
    <dbReference type="NCBI Taxonomy" id="2975659"/>
    <lineage>
        <taxon>Bacteria</taxon>
        <taxon>Bacillati</taxon>
        <taxon>Actinomycetota</taxon>
        <taxon>Actinomycetes</taxon>
        <taxon>Kitasatosporales</taxon>
        <taxon>Streptomycetaceae</taxon>
        <taxon>Streptomyces</taxon>
    </lineage>
</organism>
<dbReference type="PANTHER" id="PTHR31528">
    <property type="entry name" value="4-AMINO-5-HYDROXYMETHYL-2-METHYLPYRIMIDINE PHOSPHATE SYNTHASE THI11-RELATED"/>
    <property type="match status" value="1"/>
</dbReference>